<evidence type="ECO:0000313" key="3">
    <source>
        <dbReference type="Proteomes" id="UP001642484"/>
    </source>
</evidence>
<evidence type="ECO:0000256" key="1">
    <source>
        <dbReference type="SAM" id="Coils"/>
    </source>
</evidence>
<sequence length="370" mass="41504">MLPLGEHDSSSQSWHQISKEWAIESLSEHAGRLKKDPETFVPYQFEDDGSAVSSSKNHHCEDLLFDHLLDEAHSYQLILKHPLTEKLILWLYNGGGSSAVSSQQVAEELFQVSFIPQGGFLCQDEASTSPWDGGLDPKLLGKVPRTEDSLFLARKVLLRHFLPPSRLKGTTPEDYPGFVHEMARLWPLGSWKQCRDQEMIREAFKFLARCWKALASLPGLGDLQGCSCIQRTEHEGVLLVGAGSRRRAEELLLQMFSDLEVWRLPPADLLTPWVPGQVLAAHVTAQCKELEDRLVSLVDETRENLEELSRLTSVMSGGQPTSMWQRLEATDQRQLVQLVTSNRVFAPALLLHSSTLARAGPHSLCRNKPS</sequence>
<comment type="caution">
    <text evidence="2">The sequence shown here is derived from an EMBL/GenBank/DDBJ whole genome shotgun (WGS) entry which is preliminary data.</text>
</comment>
<accession>A0ABP0SXC5</accession>
<keyword evidence="1" id="KW-0175">Coiled coil</keyword>
<keyword evidence="3" id="KW-1185">Reference proteome</keyword>
<organism evidence="2 3">
    <name type="scientific">Durusdinium trenchii</name>
    <dbReference type="NCBI Taxonomy" id="1381693"/>
    <lineage>
        <taxon>Eukaryota</taxon>
        <taxon>Sar</taxon>
        <taxon>Alveolata</taxon>
        <taxon>Dinophyceae</taxon>
        <taxon>Suessiales</taxon>
        <taxon>Symbiodiniaceae</taxon>
        <taxon>Durusdinium</taxon>
    </lineage>
</organism>
<evidence type="ECO:0000313" key="2">
    <source>
        <dbReference type="EMBL" id="CAK9117038.1"/>
    </source>
</evidence>
<feature type="coiled-coil region" evidence="1">
    <location>
        <begin position="280"/>
        <end position="311"/>
    </location>
</feature>
<reference evidence="2 3" key="1">
    <citation type="submission" date="2024-02" db="EMBL/GenBank/DDBJ databases">
        <authorList>
            <person name="Chen Y."/>
            <person name="Shah S."/>
            <person name="Dougan E. K."/>
            <person name="Thang M."/>
            <person name="Chan C."/>
        </authorList>
    </citation>
    <scope>NUCLEOTIDE SEQUENCE [LARGE SCALE GENOMIC DNA]</scope>
</reference>
<proteinExistence type="predicted"/>
<protein>
    <submittedName>
        <fullName evidence="2">Uncharacterized protein</fullName>
    </submittedName>
</protein>
<gene>
    <name evidence="2" type="ORF">CCMP2556_LOCUS54475</name>
</gene>
<dbReference type="EMBL" id="CAXAMN010028583">
    <property type="protein sequence ID" value="CAK9117038.1"/>
    <property type="molecule type" value="Genomic_DNA"/>
</dbReference>
<dbReference type="Proteomes" id="UP001642484">
    <property type="component" value="Unassembled WGS sequence"/>
</dbReference>
<name>A0ABP0SXC5_9DINO</name>